<sequence length="416" mass="48538">MIRQKISSKFNPISGLILILIAFPFLANAQQTLEQLNQSLRYSRYSRIAPKVIPVKEGERSFVLQMPVEKIEENIEFGVYNFSYGILSSFQEPITAQNMVNLTEADLVRETNFHFYFEKTVTIPEDQEMAFALLRATDTRQGDEYYYHADLISPFVFGYPDFWAYYGDQIPFDQNFMVKNDALEFKGAGPVSLHKFHYPATFDVPLPPMEIRPAAVPREVTVNYQGDFLLNTPKKFEDDGYYFIQSDTNSTKGMMLRTVNDAFPKVQDYDEMVEMVAYISTRKEHEALNEAEDKKIALDQYWIGLTKDEDQAKKLIREYFKQIEFANILFTDFKEGWKTDRGMVYTVMGPPNEVSFKMNGEIWSYLIANSNSKITFTFARVKNILTPNYYILNRSRSLQPEWFKSITLWRSGQMDF</sequence>
<dbReference type="EMBL" id="PVTR01000006">
    <property type="protein sequence ID" value="PRY87557.1"/>
    <property type="molecule type" value="Genomic_DNA"/>
</dbReference>
<dbReference type="InterPro" id="IPR030959">
    <property type="entry name" value="GWxTD_dom"/>
</dbReference>
<dbReference type="Proteomes" id="UP000238157">
    <property type="component" value="Unassembled WGS sequence"/>
</dbReference>
<dbReference type="OrthoDB" id="9814412at2"/>
<gene>
    <name evidence="2" type="ORF">CLW00_106183</name>
</gene>
<dbReference type="NCBIfam" id="TIGR04514">
    <property type="entry name" value="GWxTD_dom"/>
    <property type="match status" value="1"/>
</dbReference>
<comment type="caution">
    <text evidence="2">The sequence shown here is derived from an EMBL/GenBank/DDBJ whole genome shotgun (WGS) entry which is preliminary data.</text>
</comment>
<name>A0A2T0WLJ2_9BACT</name>
<dbReference type="RefSeq" id="WP_106133844.1">
    <property type="nucleotide sequence ID" value="NZ_PVTR01000006.1"/>
</dbReference>
<protein>
    <submittedName>
        <fullName evidence="2">GWxTD domain-containing protein</fullName>
    </submittedName>
</protein>
<proteinExistence type="predicted"/>
<evidence type="ECO:0000313" key="2">
    <source>
        <dbReference type="EMBL" id="PRY87557.1"/>
    </source>
</evidence>
<reference evidence="2 3" key="1">
    <citation type="submission" date="2018-03" db="EMBL/GenBank/DDBJ databases">
        <title>Genomic Encyclopedia of Archaeal and Bacterial Type Strains, Phase II (KMG-II): from individual species to whole genera.</title>
        <authorList>
            <person name="Goeker M."/>
        </authorList>
    </citation>
    <scope>NUCLEOTIDE SEQUENCE [LARGE SCALE GENOMIC DNA]</scope>
    <source>
        <strain evidence="2 3">DSM 27929</strain>
    </source>
</reference>
<feature type="domain" description="GWxTD" evidence="1">
    <location>
        <begin position="240"/>
        <end position="411"/>
    </location>
</feature>
<evidence type="ECO:0000313" key="3">
    <source>
        <dbReference type="Proteomes" id="UP000238157"/>
    </source>
</evidence>
<keyword evidence="3" id="KW-1185">Reference proteome</keyword>
<organism evidence="2 3">
    <name type="scientific">Mongoliibacter ruber</name>
    <dbReference type="NCBI Taxonomy" id="1750599"/>
    <lineage>
        <taxon>Bacteria</taxon>
        <taxon>Pseudomonadati</taxon>
        <taxon>Bacteroidota</taxon>
        <taxon>Cytophagia</taxon>
        <taxon>Cytophagales</taxon>
        <taxon>Cyclobacteriaceae</taxon>
        <taxon>Mongoliibacter</taxon>
    </lineage>
</organism>
<dbReference type="AlphaFoldDB" id="A0A2T0WLJ2"/>
<evidence type="ECO:0000259" key="1">
    <source>
        <dbReference type="Pfam" id="PF20094"/>
    </source>
</evidence>
<accession>A0A2T0WLJ2</accession>
<dbReference type="Pfam" id="PF20094">
    <property type="entry name" value="GWxTD_dom"/>
    <property type="match status" value="1"/>
</dbReference>